<gene>
    <name evidence="13" type="ORF">CHS0354_014022</name>
</gene>
<dbReference type="GO" id="GO:0030018">
    <property type="term" value="C:Z disc"/>
    <property type="evidence" value="ECO:0007669"/>
    <property type="project" value="UniProtKB-SubCell"/>
</dbReference>
<evidence type="ECO:0000256" key="8">
    <source>
        <dbReference type="ARBA" id="ARBA00022782"/>
    </source>
</evidence>
<evidence type="ECO:0000313" key="13">
    <source>
        <dbReference type="EMBL" id="KAK3611947.1"/>
    </source>
</evidence>
<evidence type="ECO:0000256" key="6">
    <source>
        <dbReference type="ARBA" id="ARBA00022490"/>
    </source>
</evidence>
<evidence type="ECO:0000256" key="4">
    <source>
        <dbReference type="ARBA" id="ARBA00020768"/>
    </source>
</evidence>
<dbReference type="GO" id="GO:0031672">
    <property type="term" value="C:A band"/>
    <property type="evidence" value="ECO:0007669"/>
    <property type="project" value="UniProtKB-SubCell"/>
</dbReference>
<reference evidence="13" key="1">
    <citation type="journal article" date="2021" name="Genome Biol. Evol.">
        <title>A High-Quality Reference Genome for a Parasitic Bivalve with Doubly Uniparental Inheritance (Bivalvia: Unionida).</title>
        <authorList>
            <person name="Smith C.H."/>
        </authorList>
    </citation>
    <scope>NUCLEOTIDE SEQUENCE</scope>
    <source>
        <strain evidence="13">CHS0354</strain>
    </source>
</reference>
<dbReference type="InterPro" id="IPR000225">
    <property type="entry name" value="Armadillo"/>
</dbReference>
<comment type="caution">
    <text evidence="13">The sequence shown here is derived from an EMBL/GenBank/DDBJ whole genome shotgun (WGS) entry which is preliminary data.</text>
</comment>
<evidence type="ECO:0000256" key="5">
    <source>
        <dbReference type="ARBA" id="ARBA00022473"/>
    </source>
</evidence>
<protein>
    <recommendedName>
        <fullName evidence="4">Protein unc-45 homolog B</fullName>
    </recommendedName>
</protein>
<dbReference type="EMBL" id="JAEAOA010000858">
    <property type="protein sequence ID" value="KAK3611947.1"/>
    <property type="molecule type" value="Genomic_DNA"/>
</dbReference>
<dbReference type="SUPFAM" id="SSF48452">
    <property type="entry name" value="TPR-like"/>
    <property type="match status" value="1"/>
</dbReference>
<evidence type="ECO:0000256" key="7">
    <source>
        <dbReference type="ARBA" id="ARBA00022541"/>
    </source>
</evidence>
<reference evidence="13" key="2">
    <citation type="journal article" date="2021" name="Genome Biol. Evol.">
        <title>Developing a high-quality reference genome for a parasitic bivalve with doubly uniparental inheritance (Bivalvia: Unionida).</title>
        <authorList>
            <person name="Smith C.H."/>
        </authorList>
    </citation>
    <scope>NUCLEOTIDE SEQUENCE</scope>
    <source>
        <strain evidence="13">CHS0354</strain>
        <tissue evidence="13">Mantle</tissue>
    </source>
</reference>
<dbReference type="Pfam" id="PF13424">
    <property type="entry name" value="TPR_12"/>
    <property type="match status" value="1"/>
</dbReference>
<feature type="domain" description="UNC-45/Cro1/She4 central" evidence="12">
    <location>
        <begin position="326"/>
        <end position="501"/>
    </location>
</feature>
<evidence type="ECO:0000256" key="1">
    <source>
        <dbReference type="ARBA" id="ARBA00004161"/>
    </source>
</evidence>
<keyword evidence="5" id="KW-0217">Developmental protein</keyword>
<keyword evidence="9 11" id="KW-0802">TPR repeat</keyword>
<dbReference type="InterPro" id="IPR011989">
    <property type="entry name" value="ARM-like"/>
</dbReference>
<evidence type="ECO:0000256" key="10">
    <source>
        <dbReference type="ARBA" id="ARBA00023186"/>
    </source>
</evidence>
<dbReference type="SUPFAM" id="SSF48371">
    <property type="entry name" value="ARM repeat"/>
    <property type="match status" value="2"/>
</dbReference>
<dbReference type="InterPro" id="IPR024660">
    <property type="entry name" value="UCS_central_dom"/>
</dbReference>
<feature type="repeat" description="TPR" evidence="11">
    <location>
        <begin position="44"/>
        <end position="77"/>
    </location>
</feature>
<name>A0AAE0TK37_9BIVA</name>
<dbReference type="FunFam" id="1.25.10.10:FF:000043">
    <property type="entry name" value="Unc-45 myosin chaperone B"/>
    <property type="match status" value="1"/>
</dbReference>
<dbReference type="GO" id="GO:0048471">
    <property type="term" value="C:perinuclear region of cytoplasm"/>
    <property type="evidence" value="ECO:0007669"/>
    <property type="project" value="UniProtKB-SubCell"/>
</dbReference>
<keyword evidence="7" id="KW-0517">Myogenesis</keyword>
<feature type="repeat" description="TPR" evidence="11">
    <location>
        <begin position="78"/>
        <end position="111"/>
    </location>
</feature>
<evidence type="ECO:0000256" key="2">
    <source>
        <dbReference type="ARBA" id="ARBA00004216"/>
    </source>
</evidence>
<dbReference type="Gene3D" id="1.25.40.10">
    <property type="entry name" value="Tetratricopeptide repeat domain"/>
    <property type="match status" value="1"/>
</dbReference>
<evidence type="ECO:0000256" key="9">
    <source>
        <dbReference type="ARBA" id="ARBA00022803"/>
    </source>
</evidence>
<dbReference type="PANTHER" id="PTHR45994">
    <property type="entry name" value="FI21225P1"/>
    <property type="match status" value="1"/>
</dbReference>
<feature type="repeat" description="TPR" evidence="11">
    <location>
        <begin position="6"/>
        <end position="39"/>
    </location>
</feature>
<accession>A0AAE0TK37</accession>
<dbReference type="GO" id="GO:0030154">
    <property type="term" value="P:cell differentiation"/>
    <property type="evidence" value="ECO:0007669"/>
    <property type="project" value="UniProtKB-KW"/>
</dbReference>
<dbReference type="InterPro" id="IPR016024">
    <property type="entry name" value="ARM-type_fold"/>
</dbReference>
<comment type="subcellular location">
    <subcellularLocation>
        <location evidence="1">Cytoplasm</location>
        <location evidence="1">Myofibril</location>
        <location evidence="1">Sarcomere</location>
        <location evidence="1">A band</location>
    </subcellularLocation>
    <subcellularLocation>
        <location evidence="2">Cytoplasm</location>
        <location evidence="2">Myofibril</location>
        <location evidence="2">Sarcomere</location>
        <location evidence="2">Z line</location>
    </subcellularLocation>
    <subcellularLocation>
        <location evidence="3">Cytoplasm</location>
        <location evidence="3">Perinuclear region</location>
    </subcellularLocation>
</comment>
<dbReference type="InterPro" id="IPR011990">
    <property type="entry name" value="TPR-like_helical_dom_sf"/>
</dbReference>
<evidence type="ECO:0000313" key="14">
    <source>
        <dbReference type="Proteomes" id="UP001195483"/>
    </source>
</evidence>
<dbReference type="GO" id="GO:0051879">
    <property type="term" value="F:Hsp90 protein binding"/>
    <property type="evidence" value="ECO:0007669"/>
    <property type="project" value="TreeGrafter"/>
</dbReference>
<dbReference type="PANTHER" id="PTHR45994:SF1">
    <property type="entry name" value="FI21225P1"/>
    <property type="match status" value="1"/>
</dbReference>
<keyword evidence="10" id="KW-0143">Chaperone</keyword>
<dbReference type="InterPro" id="IPR019734">
    <property type="entry name" value="TPR_rpt"/>
</dbReference>
<organism evidence="13 14">
    <name type="scientific">Potamilus streckersoni</name>
    <dbReference type="NCBI Taxonomy" id="2493646"/>
    <lineage>
        <taxon>Eukaryota</taxon>
        <taxon>Metazoa</taxon>
        <taxon>Spiralia</taxon>
        <taxon>Lophotrochozoa</taxon>
        <taxon>Mollusca</taxon>
        <taxon>Bivalvia</taxon>
        <taxon>Autobranchia</taxon>
        <taxon>Heteroconchia</taxon>
        <taxon>Palaeoheterodonta</taxon>
        <taxon>Unionida</taxon>
        <taxon>Unionoidea</taxon>
        <taxon>Unionidae</taxon>
        <taxon>Ambleminae</taxon>
        <taxon>Lampsilini</taxon>
        <taxon>Potamilus</taxon>
    </lineage>
</organism>
<keyword evidence="14" id="KW-1185">Reference proteome</keyword>
<keyword evidence="6" id="KW-0963">Cytoplasm</keyword>
<keyword evidence="8" id="KW-0221">Differentiation</keyword>
<dbReference type="Pfam" id="PF11701">
    <property type="entry name" value="UNC45-central"/>
    <property type="match status" value="1"/>
</dbReference>
<evidence type="ECO:0000259" key="12">
    <source>
        <dbReference type="Pfam" id="PF11701"/>
    </source>
</evidence>
<dbReference type="SMART" id="SM00185">
    <property type="entry name" value="ARM"/>
    <property type="match status" value="3"/>
</dbReference>
<dbReference type="Proteomes" id="UP001195483">
    <property type="component" value="Unassembled WGS sequence"/>
</dbReference>
<dbReference type="PROSITE" id="PS50005">
    <property type="entry name" value="TPR"/>
    <property type="match status" value="3"/>
</dbReference>
<dbReference type="SMART" id="SM00028">
    <property type="entry name" value="TPR"/>
    <property type="match status" value="3"/>
</dbReference>
<dbReference type="GO" id="GO:0007517">
    <property type="term" value="P:muscle organ development"/>
    <property type="evidence" value="ECO:0007669"/>
    <property type="project" value="UniProtKB-KW"/>
</dbReference>
<proteinExistence type="predicted"/>
<dbReference type="Gene3D" id="1.25.10.10">
    <property type="entry name" value="Leucine-rich Repeat Variant"/>
    <property type="match status" value="2"/>
</dbReference>
<reference evidence="13" key="3">
    <citation type="submission" date="2023-05" db="EMBL/GenBank/DDBJ databases">
        <authorList>
            <person name="Smith C.H."/>
        </authorList>
    </citation>
    <scope>NUCLEOTIDE SEQUENCE</scope>
    <source>
        <strain evidence="13">CHS0354</strain>
        <tissue evidence="13">Mantle</tissue>
    </source>
</reference>
<dbReference type="AlphaFoldDB" id="A0AAE0TK37"/>
<sequence length="942" mass="104958">MGMEDAAGLKEEGNNFFKEGKYEEALSSYMKAMEVSDLKDAEKAVLYKNMAQCHLKQKSYEEAVRAASQALDLFSNDPKALYRRCQAYEQLGQIEEAYKDAAAMLKADPKNTAVKSVIERLTPVIQERAKQQNSTQSRVSQMFNIAFDPNGAVDKRIQAMNNLLVLTREEAGAKIIIQQNGIPNLRDIMDQSKNDELMQAAARVLAGLCEGNKDRAFNVYGEIGMGRFRYLMSKHSEGVATSVGHVIQNILTMVSDVETYKEEVRKFEEARKKGDNKLRPQFKLTEAAEHLIDEVFHVLIVMLESNKVSGYGRDSAMELIIKNVTRKDGLHWTRKFLDTQGIEALLLIAGAVKQHETLQITDLSKMHASVALSKIWDDTISDKERDIFKEKCSVFFKELFGDANLDSKVEAVKAISTLLQGPFEVGNMILGFEGVTQLMLALADSDVSFHQQVAVEAIVHSASKKERCTGLLADAVPILKKLFHSGDDHVKVRALVGLCKLGSYGGSDASIKPMAEGSTVSLAKACRKFLKSPNKEADLKQWGTEGLAYLSLDADVKEDLITDEEALKSLVFVAMNPTKSTVYATATVFVNLTNSYDKQELVPEMVELAKFTKQHVPEEHEKDKPDYVKKRVHKLAATGVITALVALSNTESGNSRELVSRVFLTLAVEEDLRGLIVQQGGVKVLLSLALDKNTDNGKHIAAQALAKIAITLDPNLAFPGQRIYEVVRPLLQLLHIERTGLQNFECLLALTNLSSISDSVRQHIVTDKGISMIEHYMYEEHEMIRRAATECMCNMVMNEEVAKLFEGENDRVKLWTLYCGEEDQLLVRAAAGGLAILTSSLEVCRRVIQVNHWYEIMLSLIATENQEIMHRGCYILRNLIFAEKEIAEKVLEGQLMEALMAVSILTDKNKESAAQCAKEALEKAVEYGFIKHANKSLETISE</sequence>
<evidence type="ECO:0000256" key="11">
    <source>
        <dbReference type="PROSITE-ProRule" id="PRU00339"/>
    </source>
</evidence>
<evidence type="ECO:0000256" key="3">
    <source>
        <dbReference type="ARBA" id="ARBA00004556"/>
    </source>
</evidence>